<evidence type="ECO:0000256" key="7">
    <source>
        <dbReference type="ARBA" id="ARBA00034617"/>
    </source>
</evidence>
<comment type="caution">
    <text evidence="13">The sequence shown here is derived from an EMBL/GenBank/DDBJ whole genome shotgun (WGS) entry which is preliminary data.</text>
</comment>
<evidence type="ECO:0000256" key="5">
    <source>
        <dbReference type="ARBA" id="ARBA00022840"/>
    </source>
</evidence>
<dbReference type="InterPro" id="IPR050615">
    <property type="entry name" value="ATP-dep_DNA_Helicase"/>
</dbReference>
<evidence type="ECO:0000313" key="14">
    <source>
        <dbReference type="Proteomes" id="UP000178606"/>
    </source>
</evidence>
<dbReference type="Gene3D" id="3.40.1170.30">
    <property type="match status" value="1"/>
</dbReference>
<dbReference type="PANTHER" id="PTHR11274:SF0">
    <property type="entry name" value="GENERAL TRANSCRIPTION AND DNA REPAIR FACTOR IIH HELICASE SUBUNIT XPB"/>
    <property type="match status" value="1"/>
</dbReference>
<keyword evidence="5" id="KW-0067">ATP-binding</keyword>
<comment type="catalytic activity">
    <reaction evidence="9">
        <text>ATP + H2O = ADP + phosphate + H(+)</text>
        <dbReference type="Rhea" id="RHEA:13065"/>
        <dbReference type="ChEBI" id="CHEBI:15377"/>
        <dbReference type="ChEBI" id="CHEBI:15378"/>
        <dbReference type="ChEBI" id="CHEBI:30616"/>
        <dbReference type="ChEBI" id="CHEBI:43474"/>
        <dbReference type="ChEBI" id="CHEBI:456216"/>
        <dbReference type="EC" id="5.6.2.4"/>
    </reaction>
</comment>
<feature type="region of interest" description="Disordered" evidence="10">
    <location>
        <begin position="440"/>
        <end position="463"/>
    </location>
</feature>
<dbReference type="InterPro" id="IPR001650">
    <property type="entry name" value="Helicase_C-like"/>
</dbReference>
<evidence type="ECO:0000256" key="3">
    <source>
        <dbReference type="ARBA" id="ARBA00022801"/>
    </source>
</evidence>
<comment type="catalytic activity">
    <reaction evidence="7">
        <text>Couples ATP hydrolysis with the unwinding of duplex DNA by translocating in the 3'-5' direction.</text>
        <dbReference type="EC" id="5.6.2.4"/>
    </reaction>
</comment>
<evidence type="ECO:0000256" key="2">
    <source>
        <dbReference type="ARBA" id="ARBA00022741"/>
    </source>
</evidence>
<dbReference type="SUPFAM" id="SSF52540">
    <property type="entry name" value="P-loop containing nucleoside triphosphate hydrolases"/>
    <property type="match status" value="2"/>
</dbReference>
<dbReference type="GO" id="GO:0005524">
    <property type="term" value="F:ATP binding"/>
    <property type="evidence" value="ECO:0007669"/>
    <property type="project" value="UniProtKB-KW"/>
</dbReference>
<evidence type="ECO:0000256" key="8">
    <source>
        <dbReference type="ARBA" id="ARBA00034808"/>
    </source>
</evidence>
<gene>
    <name evidence="13" type="ORF">A3F84_17190</name>
</gene>
<dbReference type="Pfam" id="PF04851">
    <property type="entry name" value="ResIII"/>
    <property type="match status" value="1"/>
</dbReference>
<dbReference type="InterPro" id="IPR014001">
    <property type="entry name" value="Helicase_ATP-bd"/>
</dbReference>
<dbReference type="EC" id="5.6.2.4" evidence="8"/>
<dbReference type="AlphaFoldDB" id="A0A1F6CAE3"/>
<dbReference type="GO" id="GO:0016787">
    <property type="term" value="F:hydrolase activity"/>
    <property type="evidence" value="ECO:0007669"/>
    <property type="project" value="UniProtKB-KW"/>
</dbReference>
<protein>
    <recommendedName>
        <fullName evidence="8">DNA 3'-5' helicase</fullName>
        <ecNumber evidence="8">5.6.2.4</ecNumber>
    </recommendedName>
</protein>
<evidence type="ECO:0000256" key="1">
    <source>
        <dbReference type="ARBA" id="ARBA00006637"/>
    </source>
</evidence>
<organism evidence="13 14">
    <name type="scientific">Handelsmanbacteria sp. (strain RIFCSPLOWO2_12_FULL_64_10)</name>
    <dbReference type="NCBI Taxonomy" id="1817868"/>
    <lineage>
        <taxon>Bacteria</taxon>
        <taxon>Candidatus Handelsmaniibacteriota</taxon>
    </lineage>
</organism>
<comment type="similarity">
    <text evidence="1">Belongs to the helicase family. RAD25/XPB subfamily.</text>
</comment>
<dbReference type="CDD" id="cd17926">
    <property type="entry name" value="DEXHc_RE"/>
    <property type="match status" value="1"/>
</dbReference>
<evidence type="ECO:0000259" key="11">
    <source>
        <dbReference type="PROSITE" id="PS51192"/>
    </source>
</evidence>
<name>A0A1F6CAE3_HANXR</name>
<sequence>MRLLYDEGTLLIKDPPPDFEPPSGFAWDGRVDAWRAQAHHYRAAVEALKRQDIPLKDTVPRYSRLTLSLHDPPDPHPHQQEAFDAWAERGCRGVVVLPTGSGKSHVALMALAHVRRSALVVAPTIDLMNQWYDLLTKAFDREVGILGGGYHEVRDLTVTTYDSAYMHMDRYGNAFGLVVFDEVHHLPGEFYSHAAEMSIAPYRLGLTATPERADGRHVLLDALVGPLVYARGIRDLSGDYLAEYTTERMEVSMVAEERAVYEAAHAEYREFLESHRLSVGTADGWKRFVMLSAQSSAGRRAMLAYQRYRRVALGTAAKLRVLEDLLKRHPRDRVLIFTNDNETAYTISQEFLVPAITHQTRTRERKAVLEGFNRGDYLTVVTSKVLNEGVNIPEANVAVVLSGSGSIREHVQRLGRILRRREGKQAVLYEVVSKNTVEDQISRRRRRHEAYDGEQPSGIGRRP</sequence>
<dbReference type="EMBL" id="MFKF01000360">
    <property type="protein sequence ID" value="OGG45887.1"/>
    <property type="molecule type" value="Genomic_DNA"/>
</dbReference>
<evidence type="ECO:0000256" key="9">
    <source>
        <dbReference type="ARBA" id="ARBA00048988"/>
    </source>
</evidence>
<dbReference type="Pfam" id="PF16203">
    <property type="entry name" value="ERCC3_RAD25_C"/>
    <property type="match status" value="1"/>
</dbReference>
<dbReference type="InterPro" id="IPR027417">
    <property type="entry name" value="P-loop_NTPase"/>
</dbReference>
<dbReference type="GO" id="GO:0043138">
    <property type="term" value="F:3'-5' DNA helicase activity"/>
    <property type="evidence" value="ECO:0007669"/>
    <property type="project" value="UniProtKB-EC"/>
</dbReference>
<dbReference type="SMART" id="SM00487">
    <property type="entry name" value="DEXDc"/>
    <property type="match status" value="1"/>
</dbReference>
<dbReference type="PROSITE" id="PS51194">
    <property type="entry name" value="HELICASE_CTER"/>
    <property type="match status" value="1"/>
</dbReference>
<dbReference type="InterPro" id="IPR006935">
    <property type="entry name" value="Helicase/UvrB_N"/>
</dbReference>
<dbReference type="SMART" id="SM00490">
    <property type="entry name" value="HELICc"/>
    <property type="match status" value="1"/>
</dbReference>
<dbReference type="PROSITE" id="PS51192">
    <property type="entry name" value="HELICASE_ATP_BIND_1"/>
    <property type="match status" value="1"/>
</dbReference>
<evidence type="ECO:0000256" key="6">
    <source>
        <dbReference type="ARBA" id="ARBA00023235"/>
    </source>
</evidence>
<evidence type="ECO:0000259" key="12">
    <source>
        <dbReference type="PROSITE" id="PS51194"/>
    </source>
</evidence>
<dbReference type="Gene3D" id="3.40.50.300">
    <property type="entry name" value="P-loop containing nucleotide triphosphate hydrolases"/>
    <property type="match status" value="2"/>
</dbReference>
<keyword evidence="4" id="KW-0347">Helicase</keyword>
<keyword evidence="6" id="KW-0413">Isomerase</keyword>
<keyword evidence="3" id="KW-0378">Hydrolase</keyword>
<feature type="domain" description="Helicase ATP-binding" evidence="11">
    <location>
        <begin position="84"/>
        <end position="228"/>
    </location>
</feature>
<keyword evidence="2" id="KW-0547">Nucleotide-binding</keyword>
<accession>A0A1F6CAE3</accession>
<dbReference type="PANTHER" id="PTHR11274">
    <property type="entry name" value="RAD25/XP-B DNA REPAIR HELICASE"/>
    <property type="match status" value="1"/>
</dbReference>
<dbReference type="GO" id="GO:0003677">
    <property type="term" value="F:DNA binding"/>
    <property type="evidence" value="ECO:0007669"/>
    <property type="project" value="InterPro"/>
</dbReference>
<dbReference type="Proteomes" id="UP000178606">
    <property type="component" value="Unassembled WGS sequence"/>
</dbReference>
<dbReference type="InterPro" id="IPR040699">
    <property type="entry name" value="XPB_DRD"/>
</dbReference>
<dbReference type="Pfam" id="PF18458">
    <property type="entry name" value="XPB_DRD"/>
    <property type="match status" value="1"/>
</dbReference>
<evidence type="ECO:0000313" key="13">
    <source>
        <dbReference type="EMBL" id="OGG45887.1"/>
    </source>
</evidence>
<evidence type="ECO:0000256" key="4">
    <source>
        <dbReference type="ARBA" id="ARBA00022806"/>
    </source>
</evidence>
<evidence type="ECO:0000256" key="10">
    <source>
        <dbReference type="SAM" id="MobiDB-lite"/>
    </source>
</evidence>
<dbReference type="InterPro" id="IPR032438">
    <property type="entry name" value="ERCC3_RAD25_C"/>
</dbReference>
<reference evidence="13 14" key="1">
    <citation type="journal article" date="2016" name="Nat. Commun.">
        <title>Thousands of microbial genomes shed light on interconnected biogeochemical processes in an aquifer system.</title>
        <authorList>
            <person name="Anantharaman K."/>
            <person name="Brown C.T."/>
            <person name="Hug L.A."/>
            <person name="Sharon I."/>
            <person name="Castelle C.J."/>
            <person name="Probst A.J."/>
            <person name="Thomas B.C."/>
            <person name="Singh A."/>
            <person name="Wilkins M.J."/>
            <person name="Karaoz U."/>
            <person name="Brodie E.L."/>
            <person name="Williams K.H."/>
            <person name="Hubbard S.S."/>
            <person name="Banfield J.F."/>
        </authorList>
    </citation>
    <scope>NUCLEOTIDE SEQUENCE [LARGE SCALE GENOMIC DNA]</scope>
    <source>
        <strain evidence="14">RIFCSPLOWO2_12_FULL_64_10</strain>
    </source>
</reference>
<feature type="domain" description="Helicase C-terminal" evidence="12">
    <location>
        <begin position="321"/>
        <end position="463"/>
    </location>
</feature>
<proteinExistence type="inferred from homology"/>